<accession>A0A4Y2UTI8</accession>
<dbReference type="EMBL" id="BGPR01040155">
    <property type="protein sequence ID" value="GBO16238.1"/>
    <property type="molecule type" value="Genomic_DNA"/>
</dbReference>
<dbReference type="OrthoDB" id="8193306at2759"/>
<name>A0A4Y2UTI8_ARAVE</name>
<keyword evidence="3" id="KW-1185">Reference proteome</keyword>
<protein>
    <submittedName>
        <fullName evidence="2">Uncharacterized protein</fullName>
    </submittedName>
</protein>
<proteinExistence type="predicted"/>
<evidence type="ECO:0000313" key="3">
    <source>
        <dbReference type="Proteomes" id="UP000499080"/>
    </source>
</evidence>
<evidence type="ECO:0000313" key="2">
    <source>
        <dbReference type="EMBL" id="GBO16238.1"/>
    </source>
</evidence>
<dbReference type="Proteomes" id="UP000499080">
    <property type="component" value="Unassembled WGS sequence"/>
</dbReference>
<evidence type="ECO:0000256" key="1">
    <source>
        <dbReference type="SAM" id="MobiDB-lite"/>
    </source>
</evidence>
<feature type="compositionally biased region" description="Basic residues" evidence="1">
    <location>
        <begin position="207"/>
        <end position="216"/>
    </location>
</feature>
<reference evidence="2 3" key="1">
    <citation type="journal article" date="2019" name="Sci. Rep.">
        <title>Orb-weaving spider Araneus ventricosus genome elucidates the spidroin gene catalogue.</title>
        <authorList>
            <person name="Kono N."/>
            <person name="Nakamura H."/>
            <person name="Ohtoshi R."/>
            <person name="Moran D.A.P."/>
            <person name="Shinohara A."/>
            <person name="Yoshida Y."/>
            <person name="Fujiwara M."/>
            <person name="Mori M."/>
            <person name="Tomita M."/>
            <person name="Arakawa K."/>
        </authorList>
    </citation>
    <scope>NUCLEOTIDE SEQUENCE [LARGE SCALE GENOMIC DNA]</scope>
</reference>
<organism evidence="2 3">
    <name type="scientific">Araneus ventricosus</name>
    <name type="common">Orbweaver spider</name>
    <name type="synonym">Epeira ventricosa</name>
    <dbReference type="NCBI Taxonomy" id="182803"/>
    <lineage>
        <taxon>Eukaryota</taxon>
        <taxon>Metazoa</taxon>
        <taxon>Ecdysozoa</taxon>
        <taxon>Arthropoda</taxon>
        <taxon>Chelicerata</taxon>
        <taxon>Arachnida</taxon>
        <taxon>Araneae</taxon>
        <taxon>Araneomorphae</taxon>
        <taxon>Entelegynae</taxon>
        <taxon>Araneoidea</taxon>
        <taxon>Araneidae</taxon>
        <taxon>Araneus</taxon>
    </lineage>
</organism>
<comment type="caution">
    <text evidence="2">The sequence shown here is derived from an EMBL/GenBank/DDBJ whole genome shotgun (WGS) entry which is preliminary data.</text>
</comment>
<feature type="region of interest" description="Disordered" evidence="1">
    <location>
        <begin position="206"/>
        <end position="256"/>
    </location>
</feature>
<sequence>MLNKTELPTEGGVLKIKLTVLLTMVDGKVRNAATGTTSTLKGYEYVYGLTSKDFNKLVKRFPEKPDTLRFGLSTLHTRIRFFESVLHISYRIPIHKWQARSEEEKRIVGDTKKDIQKKFKDELGLFVDIPKQGFGTLNYGNTVRRFFSETETASRITGVNLEFIKRLKVLLEAITSGYHIDEKKFQAYAYETTRLLLLSCDPFMSSSRHKSRKKSKPYSSETLQLLLPETSDGGSSDKHQDECEEEDEYQNSEESD</sequence>
<feature type="compositionally biased region" description="Acidic residues" evidence="1">
    <location>
        <begin position="242"/>
        <end position="256"/>
    </location>
</feature>
<dbReference type="AlphaFoldDB" id="A0A4Y2UTI8"/>
<gene>
    <name evidence="2" type="ORF">AVEN_60454_1</name>
</gene>